<keyword evidence="9" id="KW-0804">Transcription</keyword>
<dbReference type="PROSITE" id="PS50114">
    <property type="entry name" value="GATA_ZN_FINGER_2"/>
    <property type="match status" value="1"/>
</dbReference>
<feature type="domain" description="GATA-type" evidence="13">
    <location>
        <begin position="235"/>
        <end position="288"/>
    </location>
</feature>
<evidence type="ECO:0000256" key="3">
    <source>
        <dbReference type="ARBA" id="ARBA00022737"/>
    </source>
</evidence>
<dbReference type="SUPFAM" id="SSF57716">
    <property type="entry name" value="Glucocorticoid receptor-like (DNA-binding domain)"/>
    <property type="match status" value="1"/>
</dbReference>
<dbReference type="InterPro" id="IPR008013">
    <property type="entry name" value="GATA_N"/>
</dbReference>
<name>A0AAD5AAU5_SILAS</name>
<keyword evidence="2" id="KW-0479">Metal-binding</keyword>
<gene>
    <name evidence="14" type="ORF">C0J50_1082</name>
</gene>
<feature type="compositionally biased region" description="Low complexity" evidence="12">
    <location>
        <begin position="297"/>
        <end position="313"/>
    </location>
</feature>
<feature type="region of interest" description="Disordered" evidence="12">
    <location>
        <begin position="59"/>
        <end position="97"/>
    </location>
</feature>
<dbReference type="GO" id="GO:0000122">
    <property type="term" value="P:negative regulation of transcription by RNA polymerase II"/>
    <property type="evidence" value="ECO:0007669"/>
    <property type="project" value="TreeGrafter"/>
</dbReference>
<sequence length="383" mass="40558">MYSSLAIPSNPSPYGHDTGNYVHAPASSPVYVPSTRVPAAVLQSLPYLQPCEATHQTHALAGHHHAWPPQSAADGSSFSAGSPHAHTPTAAFSYPHSPPATGVGGGCGARDHTSYQSPLALGGGPRGHDQYGGALVRSVSASYSSPYAYMGPDVSGSWAPGHFDSGMIGLQGRQGTLTGRRTGLVPLCFYLPFGNLVLESLRTPCSRFCDMKPTCCYCAVYMNFMCVYLQQTTSRRAGLCCTNCHTSTTTLWRRNAEGEPVCNACGLYMKLHGVPRPLAMKKESIQTRKRKPKIPKTKASSGSSVSSTTSPTSHPISENASTIKSEPNIAASPYAGQTVVSVTQVSTQLSSTNSGHGDIKYEDYSFTPTSIGSQNTWCALSQA</sequence>
<dbReference type="PRINTS" id="PR00619">
    <property type="entry name" value="GATAZNFINGER"/>
</dbReference>
<dbReference type="SMART" id="SM00401">
    <property type="entry name" value="ZnF_GATA"/>
    <property type="match status" value="1"/>
</dbReference>
<dbReference type="InterPro" id="IPR039355">
    <property type="entry name" value="Transcription_factor_GATA"/>
</dbReference>
<evidence type="ECO:0000256" key="11">
    <source>
        <dbReference type="PROSITE-ProRule" id="PRU00094"/>
    </source>
</evidence>
<keyword evidence="8" id="KW-0010">Activator</keyword>
<keyword evidence="3" id="KW-0677">Repeat</keyword>
<protein>
    <submittedName>
        <fullName evidence="14">Transcription factor GATA-5</fullName>
    </submittedName>
</protein>
<dbReference type="FunFam" id="3.30.50.10:FF:000032">
    <property type="entry name" value="Transcription factor GATA-3"/>
    <property type="match status" value="1"/>
</dbReference>
<feature type="compositionally biased region" description="Low complexity" evidence="12">
    <location>
        <begin position="71"/>
        <end position="82"/>
    </location>
</feature>
<proteinExistence type="predicted"/>
<dbReference type="AlphaFoldDB" id="A0AAD5AAU5"/>
<dbReference type="InterPro" id="IPR000679">
    <property type="entry name" value="Znf_GATA"/>
</dbReference>
<evidence type="ECO:0000256" key="4">
    <source>
        <dbReference type="ARBA" id="ARBA00022771"/>
    </source>
</evidence>
<feature type="non-terminal residue" evidence="14">
    <location>
        <position position="1"/>
    </location>
</feature>
<keyword evidence="15" id="KW-1185">Reference proteome</keyword>
<dbReference type="Proteomes" id="UP001205998">
    <property type="component" value="Unassembled WGS sequence"/>
</dbReference>
<dbReference type="GO" id="GO:0005634">
    <property type="term" value="C:nucleus"/>
    <property type="evidence" value="ECO:0007669"/>
    <property type="project" value="UniProtKB-SubCell"/>
</dbReference>
<keyword evidence="10" id="KW-0539">Nucleus</keyword>
<dbReference type="PANTHER" id="PTHR10071">
    <property type="entry name" value="TRANSCRIPTION FACTOR GATA FAMILY MEMBER"/>
    <property type="match status" value="1"/>
</dbReference>
<keyword evidence="5" id="KW-0862">Zinc</keyword>
<evidence type="ECO:0000259" key="13">
    <source>
        <dbReference type="PROSITE" id="PS50114"/>
    </source>
</evidence>
<dbReference type="GO" id="GO:0048738">
    <property type="term" value="P:cardiac muscle tissue development"/>
    <property type="evidence" value="ECO:0007669"/>
    <property type="project" value="TreeGrafter"/>
</dbReference>
<evidence type="ECO:0000313" key="14">
    <source>
        <dbReference type="EMBL" id="KAI5612414.1"/>
    </source>
</evidence>
<organism evidence="14 15">
    <name type="scientific">Silurus asotus</name>
    <name type="common">Amur catfish</name>
    <name type="synonym">Parasilurus asotus</name>
    <dbReference type="NCBI Taxonomy" id="30991"/>
    <lineage>
        <taxon>Eukaryota</taxon>
        <taxon>Metazoa</taxon>
        <taxon>Chordata</taxon>
        <taxon>Craniata</taxon>
        <taxon>Vertebrata</taxon>
        <taxon>Euteleostomi</taxon>
        <taxon>Actinopterygii</taxon>
        <taxon>Neopterygii</taxon>
        <taxon>Teleostei</taxon>
        <taxon>Ostariophysi</taxon>
        <taxon>Siluriformes</taxon>
        <taxon>Siluridae</taxon>
        <taxon>Silurus</taxon>
    </lineage>
</organism>
<dbReference type="EMBL" id="MU564352">
    <property type="protein sequence ID" value="KAI5612414.1"/>
    <property type="molecule type" value="Genomic_DNA"/>
</dbReference>
<evidence type="ECO:0000256" key="5">
    <source>
        <dbReference type="ARBA" id="ARBA00022833"/>
    </source>
</evidence>
<dbReference type="GO" id="GO:0045165">
    <property type="term" value="P:cell fate commitment"/>
    <property type="evidence" value="ECO:0007669"/>
    <property type="project" value="TreeGrafter"/>
</dbReference>
<dbReference type="GO" id="GO:0000981">
    <property type="term" value="F:DNA-binding transcription factor activity, RNA polymerase II-specific"/>
    <property type="evidence" value="ECO:0007669"/>
    <property type="project" value="TreeGrafter"/>
</dbReference>
<dbReference type="InterPro" id="IPR013088">
    <property type="entry name" value="Znf_NHR/GATA"/>
</dbReference>
<evidence type="ECO:0000256" key="9">
    <source>
        <dbReference type="ARBA" id="ARBA00023163"/>
    </source>
</evidence>
<dbReference type="CDD" id="cd00202">
    <property type="entry name" value="ZnF_GATA"/>
    <property type="match status" value="1"/>
</dbReference>
<evidence type="ECO:0000256" key="8">
    <source>
        <dbReference type="ARBA" id="ARBA00023159"/>
    </source>
</evidence>
<evidence type="ECO:0000313" key="15">
    <source>
        <dbReference type="Proteomes" id="UP001205998"/>
    </source>
</evidence>
<dbReference type="Gene3D" id="3.30.50.10">
    <property type="entry name" value="Erythroid Transcription Factor GATA-1, subunit A"/>
    <property type="match status" value="1"/>
</dbReference>
<dbReference type="PROSITE" id="PS00344">
    <property type="entry name" value="GATA_ZN_FINGER_1"/>
    <property type="match status" value="1"/>
</dbReference>
<dbReference type="PANTHER" id="PTHR10071:SF289">
    <property type="entry name" value="TRANSCRIPTION FACTOR GATA-5"/>
    <property type="match status" value="1"/>
</dbReference>
<feature type="compositionally biased region" description="Polar residues" evidence="12">
    <location>
        <begin position="314"/>
        <end position="325"/>
    </location>
</feature>
<dbReference type="GO" id="GO:0008270">
    <property type="term" value="F:zinc ion binding"/>
    <property type="evidence" value="ECO:0007669"/>
    <property type="project" value="UniProtKB-KW"/>
</dbReference>
<evidence type="ECO:0000256" key="7">
    <source>
        <dbReference type="ARBA" id="ARBA00023125"/>
    </source>
</evidence>
<evidence type="ECO:0000256" key="10">
    <source>
        <dbReference type="ARBA" id="ARBA00023242"/>
    </source>
</evidence>
<reference evidence="14" key="1">
    <citation type="submission" date="2018-07" db="EMBL/GenBank/DDBJ databases">
        <title>Comparative genomics of catfishes provides insights into carnivory and benthic adaptation.</title>
        <authorList>
            <person name="Zhang Y."/>
            <person name="Wang D."/>
            <person name="Peng Z."/>
            <person name="Zheng S."/>
            <person name="Shao F."/>
            <person name="Tao W."/>
        </authorList>
    </citation>
    <scope>NUCLEOTIDE SEQUENCE</scope>
    <source>
        <strain evidence="14">Chongqing</strain>
    </source>
</reference>
<evidence type="ECO:0000256" key="12">
    <source>
        <dbReference type="SAM" id="MobiDB-lite"/>
    </source>
</evidence>
<comment type="caution">
    <text evidence="14">The sequence shown here is derived from an EMBL/GenBank/DDBJ whole genome shotgun (WGS) entry which is preliminary data.</text>
</comment>
<dbReference type="Pfam" id="PF05349">
    <property type="entry name" value="GATA-N"/>
    <property type="match status" value="1"/>
</dbReference>
<keyword evidence="4 11" id="KW-0863">Zinc-finger</keyword>
<evidence type="ECO:0000256" key="1">
    <source>
        <dbReference type="ARBA" id="ARBA00004123"/>
    </source>
</evidence>
<evidence type="ECO:0000256" key="2">
    <source>
        <dbReference type="ARBA" id="ARBA00022723"/>
    </source>
</evidence>
<dbReference type="GO" id="GO:0000978">
    <property type="term" value="F:RNA polymerase II cis-regulatory region sequence-specific DNA binding"/>
    <property type="evidence" value="ECO:0007669"/>
    <property type="project" value="TreeGrafter"/>
</dbReference>
<comment type="subcellular location">
    <subcellularLocation>
        <location evidence="1">Nucleus</location>
    </subcellularLocation>
</comment>
<feature type="region of interest" description="Disordered" evidence="12">
    <location>
        <begin position="280"/>
        <end position="325"/>
    </location>
</feature>
<keyword evidence="7" id="KW-0238">DNA-binding</keyword>
<accession>A0AAD5AAU5</accession>
<feature type="compositionally biased region" description="Basic residues" evidence="12">
    <location>
        <begin position="287"/>
        <end position="296"/>
    </location>
</feature>
<keyword evidence="6" id="KW-0805">Transcription regulation</keyword>
<dbReference type="GO" id="GO:0045944">
    <property type="term" value="P:positive regulation of transcription by RNA polymerase II"/>
    <property type="evidence" value="ECO:0007669"/>
    <property type="project" value="TreeGrafter"/>
</dbReference>
<evidence type="ECO:0000256" key="6">
    <source>
        <dbReference type="ARBA" id="ARBA00023015"/>
    </source>
</evidence>
<dbReference type="Pfam" id="PF00320">
    <property type="entry name" value="GATA"/>
    <property type="match status" value="1"/>
</dbReference>